<comment type="caution">
    <text evidence="4">The sequence shown here is derived from an EMBL/GenBank/DDBJ whole genome shotgun (WGS) entry which is preliminary data.</text>
</comment>
<keyword evidence="1 2" id="KW-0238">DNA-binding</keyword>
<dbReference type="RefSeq" id="WP_180894681.1">
    <property type="nucleotide sequence ID" value="NZ_JACCKD010000008.1"/>
</dbReference>
<dbReference type="SUPFAM" id="SSF46689">
    <property type="entry name" value="Homeodomain-like"/>
    <property type="match status" value="1"/>
</dbReference>
<keyword evidence="5" id="KW-1185">Reference proteome</keyword>
<proteinExistence type="predicted"/>
<dbReference type="InterPro" id="IPR050109">
    <property type="entry name" value="HTH-type_TetR-like_transc_reg"/>
</dbReference>
<dbReference type="AlphaFoldDB" id="A0A838AF07"/>
<protein>
    <submittedName>
        <fullName evidence="4">TetR/AcrR family transcriptional regulator</fullName>
    </submittedName>
</protein>
<dbReference type="PANTHER" id="PTHR30055">
    <property type="entry name" value="HTH-TYPE TRANSCRIPTIONAL REGULATOR RUTR"/>
    <property type="match status" value="1"/>
</dbReference>
<dbReference type="GO" id="GO:0000976">
    <property type="term" value="F:transcription cis-regulatory region binding"/>
    <property type="evidence" value="ECO:0007669"/>
    <property type="project" value="TreeGrafter"/>
</dbReference>
<dbReference type="Gene3D" id="1.10.357.10">
    <property type="entry name" value="Tetracycline Repressor, domain 2"/>
    <property type="match status" value="1"/>
</dbReference>
<evidence type="ECO:0000313" key="4">
    <source>
        <dbReference type="EMBL" id="MBA0127889.1"/>
    </source>
</evidence>
<evidence type="ECO:0000313" key="5">
    <source>
        <dbReference type="Proteomes" id="UP000582974"/>
    </source>
</evidence>
<dbReference type="EMBL" id="JACCKD010000008">
    <property type="protein sequence ID" value="MBA0127889.1"/>
    <property type="molecule type" value="Genomic_DNA"/>
</dbReference>
<dbReference type="InterPro" id="IPR001647">
    <property type="entry name" value="HTH_TetR"/>
</dbReference>
<dbReference type="PROSITE" id="PS50977">
    <property type="entry name" value="HTH_TETR_2"/>
    <property type="match status" value="1"/>
</dbReference>
<accession>A0A838AF07</accession>
<organism evidence="4 5">
    <name type="scientific">Haloechinothrix aidingensis</name>
    <dbReference type="NCBI Taxonomy" id="2752311"/>
    <lineage>
        <taxon>Bacteria</taxon>
        <taxon>Bacillati</taxon>
        <taxon>Actinomycetota</taxon>
        <taxon>Actinomycetes</taxon>
        <taxon>Pseudonocardiales</taxon>
        <taxon>Pseudonocardiaceae</taxon>
        <taxon>Haloechinothrix</taxon>
    </lineage>
</organism>
<dbReference type="Pfam" id="PF00440">
    <property type="entry name" value="TetR_N"/>
    <property type="match status" value="1"/>
</dbReference>
<evidence type="ECO:0000259" key="3">
    <source>
        <dbReference type="PROSITE" id="PS50977"/>
    </source>
</evidence>
<reference evidence="4 5" key="1">
    <citation type="submission" date="2020-07" db="EMBL/GenBank/DDBJ databases">
        <title>Genome of Haloechinothrix sp.</title>
        <authorList>
            <person name="Tang S.-K."/>
            <person name="Yang L."/>
            <person name="Zhu W.-Y."/>
        </authorList>
    </citation>
    <scope>NUCLEOTIDE SEQUENCE [LARGE SCALE GENOMIC DNA]</scope>
    <source>
        <strain evidence="4 5">YIM 98757</strain>
    </source>
</reference>
<dbReference type="PANTHER" id="PTHR30055:SF226">
    <property type="entry name" value="HTH-TYPE TRANSCRIPTIONAL REGULATOR PKSA"/>
    <property type="match status" value="1"/>
</dbReference>
<dbReference type="Proteomes" id="UP000582974">
    <property type="component" value="Unassembled WGS sequence"/>
</dbReference>
<feature type="DNA-binding region" description="H-T-H motif" evidence="2">
    <location>
        <begin position="42"/>
        <end position="61"/>
    </location>
</feature>
<gene>
    <name evidence="4" type="ORF">H0B56_20275</name>
</gene>
<sequence>MTRAATGVYRGASAEQRRAQRRRKLMDAALDIIGTQGWSATTVRGVCEHARVGPRFFYESFDDLDALAAAVHDEIRDTALERALEAVAAAPDDVGAKIRAGIETIITDVTDDPRRARVAFAEAHGSVTLMRRRFTAMRTIAGVIVDQAHELLDLPSGSEHVVQAVAQLLTGGVTELVLVWINDGVAINRTALIDISVEFTRTMLENLTEITEKVSGGSGEAPGTAGRSRS</sequence>
<dbReference type="InterPro" id="IPR009057">
    <property type="entry name" value="Homeodomain-like_sf"/>
</dbReference>
<feature type="domain" description="HTH tetR-type" evidence="3">
    <location>
        <begin position="19"/>
        <end position="79"/>
    </location>
</feature>
<dbReference type="GO" id="GO:0003700">
    <property type="term" value="F:DNA-binding transcription factor activity"/>
    <property type="evidence" value="ECO:0007669"/>
    <property type="project" value="TreeGrafter"/>
</dbReference>
<evidence type="ECO:0000256" key="1">
    <source>
        <dbReference type="ARBA" id="ARBA00023125"/>
    </source>
</evidence>
<name>A0A838AF07_9PSEU</name>
<evidence type="ECO:0000256" key="2">
    <source>
        <dbReference type="PROSITE-ProRule" id="PRU00335"/>
    </source>
</evidence>